<evidence type="ECO:0000313" key="11">
    <source>
        <dbReference type="EMBL" id="TDQ77643.1"/>
    </source>
</evidence>
<evidence type="ECO:0000256" key="1">
    <source>
        <dbReference type="ARBA" id="ARBA00004496"/>
    </source>
</evidence>
<comment type="subcellular location">
    <subcellularLocation>
        <location evidence="1">Cytoplasm</location>
    </subcellularLocation>
</comment>
<dbReference type="PANTHER" id="PTHR34981">
    <property type="entry name" value="CELL DIVISION PROTEIN ZAPA"/>
    <property type="match status" value="1"/>
</dbReference>
<evidence type="ECO:0000256" key="5">
    <source>
        <dbReference type="ARBA" id="ARBA00023210"/>
    </source>
</evidence>
<evidence type="ECO:0000256" key="6">
    <source>
        <dbReference type="ARBA" id="ARBA00023306"/>
    </source>
</evidence>
<evidence type="ECO:0000256" key="4">
    <source>
        <dbReference type="ARBA" id="ARBA00022618"/>
    </source>
</evidence>
<evidence type="ECO:0000256" key="2">
    <source>
        <dbReference type="ARBA" id="ARBA00015195"/>
    </source>
</evidence>
<comment type="function">
    <text evidence="7">Activator of cell division through the inhibition of FtsZ GTPase activity, therefore promoting FtsZ assembly into bundles of protofilaments necessary for the formation of the division Z ring. It is recruited early at mid-cell but it is not essential for cell division.</text>
</comment>
<name>A0A4R6WD84_9PROT</name>
<dbReference type="AlphaFoldDB" id="A0A4R6WD84"/>
<dbReference type="InterPro" id="IPR007838">
    <property type="entry name" value="Cell_div_ZapA-like"/>
</dbReference>
<dbReference type="GO" id="GO:0000917">
    <property type="term" value="P:division septum assembly"/>
    <property type="evidence" value="ECO:0007669"/>
    <property type="project" value="UniProtKB-KW"/>
</dbReference>
<keyword evidence="6" id="KW-0131">Cell cycle</keyword>
<dbReference type="RefSeq" id="WP_166645278.1">
    <property type="nucleotide sequence ID" value="NZ_SNYW01000014.1"/>
</dbReference>
<dbReference type="GO" id="GO:0030428">
    <property type="term" value="C:cell septum"/>
    <property type="evidence" value="ECO:0007669"/>
    <property type="project" value="TreeGrafter"/>
</dbReference>
<feature type="coiled-coil region" evidence="10">
    <location>
        <begin position="56"/>
        <end position="83"/>
    </location>
</feature>
<organism evidence="11 12">
    <name type="scientific">Dongia mobilis</name>
    <dbReference type="NCBI Taxonomy" id="578943"/>
    <lineage>
        <taxon>Bacteria</taxon>
        <taxon>Pseudomonadati</taxon>
        <taxon>Pseudomonadota</taxon>
        <taxon>Alphaproteobacteria</taxon>
        <taxon>Rhodospirillales</taxon>
        <taxon>Dongiaceae</taxon>
        <taxon>Dongia</taxon>
    </lineage>
</organism>
<keyword evidence="10" id="KW-0175">Coiled coil</keyword>
<comment type="subunit">
    <text evidence="8">Homodimer. Interacts with FtsZ.</text>
</comment>
<keyword evidence="5" id="KW-0717">Septation</keyword>
<dbReference type="Proteomes" id="UP000295783">
    <property type="component" value="Unassembled WGS sequence"/>
</dbReference>
<evidence type="ECO:0000256" key="3">
    <source>
        <dbReference type="ARBA" id="ARBA00022490"/>
    </source>
</evidence>
<evidence type="ECO:0000256" key="7">
    <source>
        <dbReference type="ARBA" id="ARBA00024910"/>
    </source>
</evidence>
<dbReference type="GO" id="GO:0032153">
    <property type="term" value="C:cell division site"/>
    <property type="evidence" value="ECO:0007669"/>
    <property type="project" value="TreeGrafter"/>
</dbReference>
<dbReference type="SUPFAM" id="SSF102829">
    <property type="entry name" value="Cell division protein ZapA-like"/>
    <property type="match status" value="1"/>
</dbReference>
<protein>
    <recommendedName>
        <fullName evidence="2">Cell division protein ZapA</fullName>
    </recommendedName>
    <alternativeName>
        <fullName evidence="9">Z ring-associated protein ZapA</fullName>
    </alternativeName>
</protein>
<keyword evidence="4 11" id="KW-0132">Cell division</keyword>
<dbReference type="GO" id="GO:0000921">
    <property type="term" value="P:septin ring assembly"/>
    <property type="evidence" value="ECO:0007669"/>
    <property type="project" value="TreeGrafter"/>
</dbReference>
<sequence length="109" mass="11959">MPTVTIALNGRNYDIACGEGEEARVQELAGEVRRRMEGLVKHSGPVAENLLFALTALLLSDELDQKNRAIEGLQAEQSEMMQRREVALADTIERLAVKIEAIAARLEAA</sequence>
<dbReference type="GO" id="GO:0005829">
    <property type="term" value="C:cytosol"/>
    <property type="evidence" value="ECO:0007669"/>
    <property type="project" value="TreeGrafter"/>
</dbReference>
<dbReference type="EMBL" id="SNYW01000014">
    <property type="protein sequence ID" value="TDQ77643.1"/>
    <property type="molecule type" value="Genomic_DNA"/>
</dbReference>
<proteinExistence type="predicted"/>
<reference evidence="11 12" key="1">
    <citation type="submission" date="2019-03" db="EMBL/GenBank/DDBJ databases">
        <title>Genomic Encyclopedia of Type Strains, Phase III (KMG-III): the genomes of soil and plant-associated and newly described type strains.</title>
        <authorList>
            <person name="Whitman W."/>
        </authorList>
    </citation>
    <scope>NUCLEOTIDE SEQUENCE [LARGE SCALE GENOMIC DNA]</scope>
    <source>
        <strain evidence="11 12">CGMCC 1.7660</strain>
    </source>
</reference>
<dbReference type="InterPro" id="IPR036192">
    <property type="entry name" value="Cell_div_ZapA-like_sf"/>
</dbReference>
<evidence type="ECO:0000256" key="9">
    <source>
        <dbReference type="ARBA" id="ARBA00033158"/>
    </source>
</evidence>
<dbReference type="Pfam" id="PF05164">
    <property type="entry name" value="ZapA"/>
    <property type="match status" value="1"/>
</dbReference>
<dbReference type="InterPro" id="IPR042233">
    <property type="entry name" value="Cell_div_ZapA_N"/>
</dbReference>
<gene>
    <name evidence="11" type="ORF">A8950_3798</name>
</gene>
<keyword evidence="3" id="KW-0963">Cytoplasm</keyword>
<evidence type="ECO:0000313" key="12">
    <source>
        <dbReference type="Proteomes" id="UP000295783"/>
    </source>
</evidence>
<keyword evidence="12" id="KW-1185">Reference proteome</keyword>
<accession>A0A4R6WD84</accession>
<comment type="caution">
    <text evidence="11">The sequence shown here is derived from an EMBL/GenBank/DDBJ whole genome shotgun (WGS) entry which is preliminary data.</text>
</comment>
<evidence type="ECO:0000256" key="10">
    <source>
        <dbReference type="SAM" id="Coils"/>
    </source>
</evidence>
<dbReference type="Gene3D" id="3.30.160.880">
    <property type="entry name" value="Cell division protein ZapA protomer, N-terminal domain"/>
    <property type="match status" value="1"/>
</dbReference>
<dbReference type="PANTHER" id="PTHR34981:SF1">
    <property type="entry name" value="CELL DIVISION PROTEIN ZAPA"/>
    <property type="match status" value="1"/>
</dbReference>
<evidence type="ECO:0000256" key="8">
    <source>
        <dbReference type="ARBA" id="ARBA00026068"/>
    </source>
</evidence>
<dbReference type="GO" id="GO:0043093">
    <property type="term" value="P:FtsZ-dependent cytokinesis"/>
    <property type="evidence" value="ECO:0007669"/>
    <property type="project" value="TreeGrafter"/>
</dbReference>